<feature type="domain" description="GP-PDE" evidence="8">
    <location>
        <begin position="46"/>
        <end position="377"/>
    </location>
</feature>
<keyword evidence="10" id="KW-1185">Reference proteome</keyword>
<name>A0A560GI40_9PROT</name>
<protein>
    <recommendedName>
        <fullName evidence="2">glycerophosphodiester phosphodiesterase</fullName>
        <ecNumber evidence="2">3.1.4.46</ecNumber>
    </recommendedName>
</protein>
<evidence type="ECO:0000256" key="1">
    <source>
        <dbReference type="ARBA" id="ARBA00007277"/>
    </source>
</evidence>
<evidence type="ECO:0000256" key="3">
    <source>
        <dbReference type="ARBA" id="ARBA00022729"/>
    </source>
</evidence>
<dbReference type="RefSeq" id="WP_145736758.1">
    <property type="nucleotide sequence ID" value="NZ_VITR01000030.1"/>
</dbReference>
<reference evidence="9 10" key="1">
    <citation type="submission" date="2019-06" db="EMBL/GenBank/DDBJ databases">
        <title>Genomic Encyclopedia of Type Strains, Phase IV (KMG-V): Genome sequencing to study the core and pangenomes of soil and plant-associated prokaryotes.</title>
        <authorList>
            <person name="Whitman W."/>
        </authorList>
    </citation>
    <scope>NUCLEOTIDE SEQUENCE [LARGE SCALE GENOMIC DNA]</scope>
    <source>
        <strain evidence="9 10">BR 11622</strain>
    </source>
</reference>
<keyword evidence="4" id="KW-0319">Glycerol metabolism</keyword>
<comment type="similarity">
    <text evidence="1">Belongs to the glycerophosphoryl diester phosphodiesterase family.</text>
</comment>
<evidence type="ECO:0000313" key="9">
    <source>
        <dbReference type="EMBL" id="TWB33637.1"/>
    </source>
</evidence>
<keyword evidence="5" id="KW-0378">Hydrolase</keyword>
<sequence length="384" mass="41959">MTILSRRACVLGSLGLGLGAALPVPVSALTRAQGTPMPGTPALGKIDVLAHRGACALRPEHTLASYAKAIADGADFIEPDLQPSKDGVLMALHENELSRTTDVAAHPEFASRRRTVTVGGHTLDGWFIVDFTYAELKTLRLKERIPDIRRDNTRYDGEFQMVSLDELIDFVAAEAATRGRPIGLVPELKTPYLFTSLGLAVEKTFLETLSRHSYVAQAPMIVQCFEAPTLRRLRDRMGRRDGLRFMQLVGGEREQPFDVVLGGGTQTYGDMLTDAGLRDMATYADILSPDIRALIPLGDDGRLGRPNPLIGRAKAAGLQVFAWEFAPENRFMAADFRDGRGDNARNIDGSVAEIHHYLAAGLDGFFTDDPGVGRRAVDTFRRPT</sequence>
<proteinExistence type="inferred from homology"/>
<accession>A0A560GI40</accession>
<dbReference type="InterPro" id="IPR030395">
    <property type="entry name" value="GP_PDE_dom"/>
</dbReference>
<dbReference type="Proteomes" id="UP000315751">
    <property type="component" value="Unassembled WGS sequence"/>
</dbReference>
<dbReference type="PANTHER" id="PTHR43620:SF7">
    <property type="entry name" value="GLYCEROPHOSPHODIESTER PHOSPHODIESTERASE GDPD5-RELATED"/>
    <property type="match status" value="1"/>
</dbReference>
<dbReference type="Gene3D" id="3.20.20.190">
    <property type="entry name" value="Phosphatidylinositol (PI) phosphodiesterase"/>
    <property type="match status" value="1"/>
</dbReference>
<dbReference type="AlphaFoldDB" id="A0A560GI40"/>
<dbReference type="GO" id="GO:0006629">
    <property type="term" value="P:lipid metabolic process"/>
    <property type="evidence" value="ECO:0007669"/>
    <property type="project" value="InterPro"/>
</dbReference>
<gene>
    <name evidence="9" type="ORF">FBZ90_13015</name>
</gene>
<dbReference type="InterPro" id="IPR017946">
    <property type="entry name" value="PLC-like_Pdiesterase_TIM-brl"/>
</dbReference>
<dbReference type="EC" id="3.1.4.46" evidence="2"/>
<comment type="catalytic activity">
    <reaction evidence="6">
        <text>a sn-glycero-3-phosphodiester + H2O = an alcohol + sn-glycerol 3-phosphate + H(+)</text>
        <dbReference type="Rhea" id="RHEA:12969"/>
        <dbReference type="ChEBI" id="CHEBI:15377"/>
        <dbReference type="ChEBI" id="CHEBI:15378"/>
        <dbReference type="ChEBI" id="CHEBI:30879"/>
        <dbReference type="ChEBI" id="CHEBI:57597"/>
        <dbReference type="ChEBI" id="CHEBI:83408"/>
        <dbReference type="EC" id="3.1.4.46"/>
    </reaction>
</comment>
<evidence type="ECO:0000259" key="8">
    <source>
        <dbReference type="PROSITE" id="PS51704"/>
    </source>
</evidence>
<evidence type="ECO:0000256" key="4">
    <source>
        <dbReference type="ARBA" id="ARBA00022798"/>
    </source>
</evidence>
<dbReference type="PANTHER" id="PTHR43620">
    <property type="entry name" value="GLYCEROPHOSPHORYL DIESTER PHOSPHODIESTERASE"/>
    <property type="match status" value="1"/>
</dbReference>
<dbReference type="GO" id="GO:0042597">
    <property type="term" value="C:periplasmic space"/>
    <property type="evidence" value="ECO:0007669"/>
    <property type="project" value="TreeGrafter"/>
</dbReference>
<dbReference type="Pfam" id="PF03009">
    <property type="entry name" value="GDPD"/>
    <property type="match status" value="1"/>
</dbReference>
<organism evidence="9 10">
    <name type="scientific">Nitrospirillum amazonense</name>
    <dbReference type="NCBI Taxonomy" id="28077"/>
    <lineage>
        <taxon>Bacteria</taxon>
        <taxon>Pseudomonadati</taxon>
        <taxon>Pseudomonadota</taxon>
        <taxon>Alphaproteobacteria</taxon>
        <taxon>Rhodospirillales</taxon>
        <taxon>Azospirillaceae</taxon>
        <taxon>Nitrospirillum</taxon>
    </lineage>
</organism>
<evidence type="ECO:0000256" key="2">
    <source>
        <dbReference type="ARBA" id="ARBA00012247"/>
    </source>
</evidence>
<dbReference type="GO" id="GO:0006071">
    <property type="term" value="P:glycerol metabolic process"/>
    <property type="evidence" value="ECO:0007669"/>
    <property type="project" value="UniProtKB-KW"/>
</dbReference>
<comment type="caution">
    <text evidence="9">The sequence shown here is derived from an EMBL/GenBank/DDBJ whole genome shotgun (WGS) entry which is preliminary data.</text>
</comment>
<dbReference type="GO" id="GO:0008889">
    <property type="term" value="F:glycerophosphodiester phosphodiesterase activity"/>
    <property type="evidence" value="ECO:0007669"/>
    <property type="project" value="UniProtKB-EC"/>
</dbReference>
<feature type="signal peptide" evidence="7">
    <location>
        <begin position="1"/>
        <end position="28"/>
    </location>
</feature>
<keyword evidence="3 7" id="KW-0732">Signal</keyword>
<evidence type="ECO:0000256" key="5">
    <source>
        <dbReference type="ARBA" id="ARBA00022801"/>
    </source>
</evidence>
<dbReference type="OrthoDB" id="9795622at2"/>
<dbReference type="EMBL" id="VITR01000030">
    <property type="protein sequence ID" value="TWB33637.1"/>
    <property type="molecule type" value="Genomic_DNA"/>
</dbReference>
<evidence type="ECO:0000256" key="7">
    <source>
        <dbReference type="SAM" id="SignalP"/>
    </source>
</evidence>
<evidence type="ECO:0000313" key="10">
    <source>
        <dbReference type="Proteomes" id="UP000315751"/>
    </source>
</evidence>
<evidence type="ECO:0000256" key="6">
    <source>
        <dbReference type="ARBA" id="ARBA00047512"/>
    </source>
</evidence>
<feature type="chain" id="PRO_5021708812" description="glycerophosphodiester phosphodiesterase" evidence="7">
    <location>
        <begin position="29"/>
        <end position="384"/>
    </location>
</feature>
<dbReference type="SUPFAM" id="SSF51695">
    <property type="entry name" value="PLC-like phosphodiesterases"/>
    <property type="match status" value="1"/>
</dbReference>
<dbReference type="PROSITE" id="PS51704">
    <property type="entry name" value="GP_PDE"/>
    <property type="match status" value="1"/>
</dbReference>